<sequence>MLGAEALVRWIKGNGSILLPSEFINFAEKNGLISGISNLVIDEVCNKVLLWIKKGYKDFTISINITAEHLTNENNCKNLIARIKSYHIPPQYIEFEITESMIINDFGEALKNIQLIKEFGIKISMDDFGTGYSSLNYLKKLPIDIVKIDKSFIDAINEEEKDKVIFENIINICHSFKYAVVAEGVEDEEQFETLKKMQCDIFQGYYFGKPVDENVFESRFLHQLLILH</sequence>
<reference evidence="2" key="1">
    <citation type="submission" date="2019-08" db="EMBL/GenBank/DDBJ databases">
        <authorList>
            <person name="Kucharzyk K."/>
            <person name="Murdoch R.W."/>
            <person name="Higgins S."/>
            <person name="Loffler F."/>
        </authorList>
    </citation>
    <scope>NUCLEOTIDE SEQUENCE</scope>
</reference>
<dbReference type="PANTHER" id="PTHR33121">
    <property type="entry name" value="CYCLIC DI-GMP PHOSPHODIESTERASE PDEF"/>
    <property type="match status" value="1"/>
</dbReference>
<accession>A0A645GGK0</accession>
<dbReference type="InterPro" id="IPR035919">
    <property type="entry name" value="EAL_sf"/>
</dbReference>
<dbReference type="AlphaFoldDB" id="A0A645GGK0"/>
<dbReference type="PANTHER" id="PTHR33121:SF71">
    <property type="entry name" value="OXYGEN SENSOR PROTEIN DOSP"/>
    <property type="match status" value="1"/>
</dbReference>
<comment type="caution">
    <text evidence="2">The sequence shown here is derived from an EMBL/GenBank/DDBJ whole genome shotgun (WGS) entry which is preliminary data.</text>
</comment>
<dbReference type="PROSITE" id="PS50883">
    <property type="entry name" value="EAL"/>
    <property type="match status" value="1"/>
</dbReference>
<evidence type="ECO:0000313" key="2">
    <source>
        <dbReference type="EMBL" id="MPN23004.1"/>
    </source>
</evidence>
<evidence type="ECO:0000259" key="1">
    <source>
        <dbReference type="PROSITE" id="PS50883"/>
    </source>
</evidence>
<dbReference type="EMBL" id="VSSQ01071391">
    <property type="protein sequence ID" value="MPN23004.1"/>
    <property type="molecule type" value="Genomic_DNA"/>
</dbReference>
<dbReference type="SMART" id="SM00052">
    <property type="entry name" value="EAL"/>
    <property type="match status" value="1"/>
</dbReference>
<dbReference type="Gene3D" id="3.20.20.450">
    <property type="entry name" value="EAL domain"/>
    <property type="match status" value="1"/>
</dbReference>
<feature type="domain" description="EAL" evidence="1">
    <location>
        <begin position="1"/>
        <end position="224"/>
    </location>
</feature>
<name>A0A645GGK0_9ZZZZ</name>
<gene>
    <name evidence="2" type="ORF">SDC9_170389</name>
</gene>
<organism evidence="2">
    <name type="scientific">bioreactor metagenome</name>
    <dbReference type="NCBI Taxonomy" id="1076179"/>
    <lineage>
        <taxon>unclassified sequences</taxon>
        <taxon>metagenomes</taxon>
        <taxon>ecological metagenomes</taxon>
    </lineage>
</organism>
<proteinExistence type="predicted"/>
<dbReference type="InterPro" id="IPR050706">
    <property type="entry name" value="Cyclic-di-GMP_PDE-like"/>
</dbReference>
<dbReference type="GO" id="GO:0071111">
    <property type="term" value="F:cyclic-guanylate-specific phosphodiesterase activity"/>
    <property type="evidence" value="ECO:0007669"/>
    <property type="project" value="InterPro"/>
</dbReference>
<dbReference type="SUPFAM" id="SSF141868">
    <property type="entry name" value="EAL domain-like"/>
    <property type="match status" value="1"/>
</dbReference>
<protein>
    <submittedName>
        <fullName evidence="2">Putative signaling protein</fullName>
    </submittedName>
</protein>
<dbReference type="Pfam" id="PF00563">
    <property type="entry name" value="EAL"/>
    <property type="match status" value="1"/>
</dbReference>
<dbReference type="InterPro" id="IPR001633">
    <property type="entry name" value="EAL_dom"/>
</dbReference>
<dbReference type="CDD" id="cd01948">
    <property type="entry name" value="EAL"/>
    <property type="match status" value="1"/>
</dbReference>